<evidence type="ECO:0000313" key="1">
    <source>
        <dbReference type="EMBL" id="CFX24863.1"/>
    </source>
</evidence>
<proteinExistence type="predicted"/>
<evidence type="ECO:0000313" key="2">
    <source>
        <dbReference type="Proteomes" id="UP000045545"/>
    </source>
</evidence>
<dbReference type="AlphaFoldDB" id="A0A0E4GAW9"/>
<name>A0A0E4GAW9_9FIRM</name>
<dbReference type="Proteomes" id="UP000045545">
    <property type="component" value="Unassembled WGS sequence"/>
</dbReference>
<sequence>MYIHLGNDVVISAQNVIAIVNIDEPLSADLQDIIDMATVEKKLLKITDQEKNKALVICDDCVYISPISSNTLYKRANNYYKEV</sequence>
<dbReference type="Pfam" id="PF04025">
    <property type="entry name" value="RemA-like"/>
    <property type="match status" value="1"/>
</dbReference>
<dbReference type="RefSeq" id="WP_046496176.1">
    <property type="nucleotide sequence ID" value="NZ_CGIH01000012.1"/>
</dbReference>
<dbReference type="InterPro" id="IPR007169">
    <property type="entry name" value="RemA-like"/>
</dbReference>
<organism evidence="1 2">
    <name type="scientific">Syntrophomonas zehnderi OL-4</name>
    <dbReference type="NCBI Taxonomy" id="690567"/>
    <lineage>
        <taxon>Bacteria</taxon>
        <taxon>Bacillati</taxon>
        <taxon>Bacillota</taxon>
        <taxon>Clostridia</taxon>
        <taxon>Eubacteriales</taxon>
        <taxon>Syntrophomonadaceae</taxon>
        <taxon>Syntrophomonas</taxon>
    </lineage>
</organism>
<dbReference type="NCBIfam" id="NF046065">
    <property type="entry name" value="MtxRegRemB"/>
    <property type="match status" value="1"/>
</dbReference>
<protein>
    <submittedName>
        <fullName evidence="1">Uncharacterized protein family UPF0296</fullName>
    </submittedName>
</protein>
<accession>A0A0E4GAW9</accession>
<keyword evidence="2" id="KW-1185">Reference proteome</keyword>
<dbReference type="STRING" id="690567.845"/>
<gene>
    <name evidence="1" type="ORF">845</name>
</gene>
<reference evidence="1 2" key="1">
    <citation type="submission" date="2015-03" db="EMBL/GenBank/DDBJ databases">
        <authorList>
            <person name="Murphy D."/>
        </authorList>
    </citation>
    <scope>NUCLEOTIDE SEQUENCE [LARGE SCALE GENOMIC DNA]</scope>
    <source>
        <strain evidence="1 2">OL-4</strain>
    </source>
</reference>
<dbReference type="EMBL" id="CGIH01000012">
    <property type="protein sequence ID" value="CFX24863.1"/>
    <property type="molecule type" value="Genomic_DNA"/>
</dbReference>
<dbReference type="OrthoDB" id="9811390at2"/>